<dbReference type="SMART" id="SM00356">
    <property type="entry name" value="ZnF_C3H1"/>
    <property type="match status" value="2"/>
</dbReference>
<accession>A0A179IC50</accession>
<keyword evidence="4 5" id="KW-0862">Zinc</keyword>
<dbReference type="OrthoDB" id="410307at2759"/>
<organism evidence="8 9">
    <name type="scientific">Cordyceps confragosa</name>
    <name type="common">Lecanicillium lecanii</name>
    <dbReference type="NCBI Taxonomy" id="2714763"/>
    <lineage>
        <taxon>Eukaryota</taxon>
        <taxon>Fungi</taxon>
        <taxon>Dikarya</taxon>
        <taxon>Ascomycota</taxon>
        <taxon>Pezizomycotina</taxon>
        <taxon>Sordariomycetes</taxon>
        <taxon>Hypocreomycetidae</taxon>
        <taxon>Hypocreales</taxon>
        <taxon>Cordycipitaceae</taxon>
        <taxon>Akanthomyces</taxon>
    </lineage>
</organism>
<evidence type="ECO:0000256" key="2">
    <source>
        <dbReference type="ARBA" id="ARBA00022737"/>
    </source>
</evidence>
<sequence>MSEEERDLLDRISALAGKCMNASNSVDGGTDLTGQINRHKNQQAGFQPSQSSHGYPRTSKALFSTTPRFLSPSTDHNTRYRGSSYRGRGYRVGRPHALHRHRTLNLNAQPSSSESAPSTPVSSTDNAHWVSRTDRHKQLINANIYQKQAQSRAQAIEETRQRKLTQRKNNERTRFNQFLQHNHGSFTKNQEQAELSIENIRFLVRDGGKKLVRAADNSSDAPPTPKSTTVAGVRFYRTKTGNLVANRVVKDHRYVNAPCLGKHLTWIPRRSGAVKKVDELCKIFSTTGNFSFGATDGFYATMESRRTSEGRCINGDNCDLTHDLTPERVPNCLHFAKGNCSNPNCQYSHSAALPSAPVCEDFGYRGYCAKGADCTERHVFECPSFSNTGTCKTKGCKLLHRERASVLRNQVRQDQDDTMEDISSDEEPAVSDDVDSDAVAEFLDADEDDSDFGNSKDFIPL</sequence>
<dbReference type="Proteomes" id="UP000243081">
    <property type="component" value="Unassembled WGS sequence"/>
</dbReference>
<evidence type="ECO:0000256" key="3">
    <source>
        <dbReference type="ARBA" id="ARBA00022771"/>
    </source>
</evidence>
<dbReference type="FunFam" id="4.10.1000.10:FF:000022">
    <property type="entry name" value="Zinc finger CCCH domain-containing protein 7"/>
    <property type="match status" value="1"/>
</dbReference>
<feature type="zinc finger region" description="C3H1-type" evidence="5">
    <location>
        <begin position="326"/>
        <end position="352"/>
    </location>
</feature>
<proteinExistence type="predicted"/>
<feature type="domain" description="C3H1-type" evidence="7">
    <location>
        <begin position="326"/>
        <end position="352"/>
    </location>
</feature>
<evidence type="ECO:0000256" key="1">
    <source>
        <dbReference type="ARBA" id="ARBA00022723"/>
    </source>
</evidence>
<dbReference type="GO" id="GO:0005634">
    <property type="term" value="C:nucleus"/>
    <property type="evidence" value="ECO:0007669"/>
    <property type="project" value="TreeGrafter"/>
</dbReference>
<evidence type="ECO:0000256" key="5">
    <source>
        <dbReference type="PROSITE-ProRule" id="PRU00723"/>
    </source>
</evidence>
<evidence type="ECO:0000256" key="6">
    <source>
        <dbReference type="SAM" id="MobiDB-lite"/>
    </source>
</evidence>
<evidence type="ECO:0000313" key="8">
    <source>
        <dbReference type="EMBL" id="OAQ99842.1"/>
    </source>
</evidence>
<dbReference type="InterPro" id="IPR036855">
    <property type="entry name" value="Znf_CCCH_sf"/>
</dbReference>
<keyword evidence="2" id="KW-0677">Repeat</keyword>
<reference evidence="8 9" key="1">
    <citation type="submission" date="2016-03" db="EMBL/GenBank/DDBJ databases">
        <title>Fine-scale spatial genetic structure of a fungal parasite of coffee scale insects.</title>
        <authorList>
            <person name="Jackson D."/>
            <person name="Zemenick K.A."/>
            <person name="Malloure B."/>
            <person name="Quandt C.A."/>
            <person name="James T.Y."/>
        </authorList>
    </citation>
    <scope>NUCLEOTIDE SEQUENCE [LARGE SCALE GENOMIC DNA]</scope>
    <source>
        <strain evidence="8 9">UM487</strain>
    </source>
</reference>
<evidence type="ECO:0000256" key="4">
    <source>
        <dbReference type="ARBA" id="ARBA00022833"/>
    </source>
</evidence>
<protein>
    <recommendedName>
        <fullName evidence="7">C3H1-type domain-containing protein</fullName>
    </recommendedName>
</protein>
<name>A0A179IC50_CORDF</name>
<dbReference type="PROSITE" id="PS50103">
    <property type="entry name" value="ZF_C3H1"/>
    <property type="match status" value="2"/>
</dbReference>
<feature type="compositionally biased region" description="Low complexity" evidence="6">
    <location>
        <begin position="110"/>
        <end position="123"/>
    </location>
</feature>
<dbReference type="InterPro" id="IPR000571">
    <property type="entry name" value="Znf_CCCH"/>
</dbReference>
<feature type="zinc finger region" description="C3H1-type" evidence="5">
    <location>
        <begin position="353"/>
        <end position="381"/>
    </location>
</feature>
<feature type="domain" description="C3H1-type" evidence="7">
    <location>
        <begin position="353"/>
        <end position="381"/>
    </location>
</feature>
<keyword evidence="9" id="KW-1185">Reference proteome</keyword>
<dbReference type="SUPFAM" id="SSF90229">
    <property type="entry name" value="CCCH zinc finger"/>
    <property type="match status" value="1"/>
</dbReference>
<dbReference type="PANTHER" id="PTHR46156:SF1">
    <property type="entry name" value="ZINC FINGER CCCH DOMAIN-CONTAINING PROTEIN 3"/>
    <property type="match status" value="1"/>
</dbReference>
<feature type="region of interest" description="Disordered" evidence="6">
    <location>
        <begin position="65"/>
        <end position="127"/>
    </location>
</feature>
<comment type="caution">
    <text evidence="8">The sequence shown here is derived from an EMBL/GenBank/DDBJ whole genome shotgun (WGS) entry which is preliminary data.</text>
</comment>
<dbReference type="OMA" id="CKRFTST"/>
<dbReference type="AlphaFoldDB" id="A0A179IC50"/>
<keyword evidence="3 5" id="KW-0863">Zinc-finger</keyword>
<evidence type="ECO:0000259" key="7">
    <source>
        <dbReference type="PROSITE" id="PS50103"/>
    </source>
</evidence>
<keyword evidence="1 5" id="KW-0479">Metal-binding</keyword>
<dbReference type="EMBL" id="LUKN01001989">
    <property type="protein sequence ID" value="OAQ99842.1"/>
    <property type="molecule type" value="Genomic_DNA"/>
</dbReference>
<dbReference type="GO" id="GO:0008270">
    <property type="term" value="F:zinc ion binding"/>
    <property type="evidence" value="ECO:0007669"/>
    <property type="project" value="UniProtKB-KW"/>
</dbReference>
<dbReference type="PANTHER" id="PTHR46156">
    <property type="entry name" value="CCCH ZINGC FINGER"/>
    <property type="match status" value="1"/>
</dbReference>
<gene>
    <name evidence="8" type="ORF">LLEC1_01887</name>
</gene>
<dbReference type="Gene3D" id="4.10.1000.10">
    <property type="entry name" value="Zinc finger, CCCH-type"/>
    <property type="match status" value="2"/>
</dbReference>
<feature type="compositionally biased region" description="Polar residues" evidence="6">
    <location>
        <begin position="65"/>
        <end position="75"/>
    </location>
</feature>
<feature type="region of interest" description="Disordered" evidence="6">
    <location>
        <begin position="410"/>
        <end position="435"/>
    </location>
</feature>
<feature type="compositionally biased region" description="Basic residues" evidence="6">
    <location>
        <begin position="88"/>
        <end position="103"/>
    </location>
</feature>
<evidence type="ECO:0000313" key="9">
    <source>
        <dbReference type="Proteomes" id="UP000243081"/>
    </source>
</evidence>
<feature type="compositionally biased region" description="Acidic residues" evidence="6">
    <location>
        <begin position="416"/>
        <end position="435"/>
    </location>
</feature>